<dbReference type="AlphaFoldDB" id="A0A1D2NEV7"/>
<dbReference type="PANTHER" id="PTHR12085:SF3">
    <property type="entry name" value="SERINE_THREONINE-PROTEIN PHOSPHATASE 2A REGULATORY SUBUNIT B'' SUBUNIT GAMMA"/>
    <property type="match status" value="1"/>
</dbReference>
<dbReference type="GO" id="GO:0005737">
    <property type="term" value="C:cytoplasm"/>
    <property type="evidence" value="ECO:0007669"/>
    <property type="project" value="UniProtKB-SubCell"/>
</dbReference>
<dbReference type="GO" id="GO:0030865">
    <property type="term" value="P:cortical cytoskeleton organization"/>
    <property type="evidence" value="ECO:0007669"/>
    <property type="project" value="TreeGrafter"/>
</dbReference>
<reference evidence="4 5" key="1">
    <citation type="journal article" date="2016" name="Genome Biol. Evol.">
        <title>Gene Family Evolution Reflects Adaptation to Soil Environmental Stressors in the Genome of the Collembolan Orchesella cincta.</title>
        <authorList>
            <person name="Faddeeva-Vakhrusheva A."/>
            <person name="Derks M.F."/>
            <person name="Anvar S.Y."/>
            <person name="Agamennone V."/>
            <person name="Suring W."/>
            <person name="Smit S."/>
            <person name="van Straalen N.M."/>
            <person name="Roelofs D."/>
        </authorList>
    </citation>
    <scope>NUCLEOTIDE SEQUENCE [LARGE SCALE GENOMIC DNA]</scope>
    <source>
        <tissue evidence="4">Mixed pool</tissue>
    </source>
</reference>
<evidence type="ECO:0000256" key="2">
    <source>
        <dbReference type="ARBA" id="ARBA00022490"/>
    </source>
</evidence>
<feature type="region of interest" description="Disordered" evidence="3">
    <location>
        <begin position="319"/>
        <end position="383"/>
    </location>
</feature>
<dbReference type="STRING" id="48709.A0A1D2NEV7"/>
<feature type="compositionally biased region" description="Low complexity" evidence="3">
    <location>
        <begin position="331"/>
        <end position="347"/>
    </location>
</feature>
<evidence type="ECO:0000256" key="1">
    <source>
        <dbReference type="ARBA" id="ARBA00004496"/>
    </source>
</evidence>
<dbReference type="SUPFAM" id="SSF47473">
    <property type="entry name" value="EF-hand"/>
    <property type="match status" value="1"/>
</dbReference>
<protein>
    <submittedName>
        <fullName evidence="4">Serine/threonine-protein phosphatase 2A regulatory subunit B'' subunit gamma</fullName>
    </submittedName>
</protein>
<evidence type="ECO:0000313" key="4">
    <source>
        <dbReference type="EMBL" id="ODN03800.1"/>
    </source>
</evidence>
<dbReference type="Gene3D" id="1.10.238.10">
    <property type="entry name" value="EF-hand"/>
    <property type="match status" value="1"/>
</dbReference>
<gene>
    <name evidence="4" type="ORF">Ocin01_02887</name>
</gene>
<keyword evidence="5" id="KW-1185">Reference proteome</keyword>
<organism evidence="4 5">
    <name type="scientific">Orchesella cincta</name>
    <name type="common">Springtail</name>
    <name type="synonym">Podura cincta</name>
    <dbReference type="NCBI Taxonomy" id="48709"/>
    <lineage>
        <taxon>Eukaryota</taxon>
        <taxon>Metazoa</taxon>
        <taxon>Ecdysozoa</taxon>
        <taxon>Arthropoda</taxon>
        <taxon>Hexapoda</taxon>
        <taxon>Collembola</taxon>
        <taxon>Entomobryomorpha</taxon>
        <taxon>Entomobryoidea</taxon>
        <taxon>Orchesellidae</taxon>
        <taxon>Orchesellinae</taxon>
        <taxon>Orchesella</taxon>
    </lineage>
</organism>
<dbReference type="GO" id="GO:0005819">
    <property type="term" value="C:spindle"/>
    <property type="evidence" value="ECO:0007669"/>
    <property type="project" value="TreeGrafter"/>
</dbReference>
<dbReference type="PANTHER" id="PTHR12085">
    <property type="entry name" value="SERINE/THREONINE-PROTEIN PHOSPHATASE 2A REGULATORY SUBUNIT B'' SUBUNIT GAMMA"/>
    <property type="match status" value="1"/>
</dbReference>
<dbReference type="InterPro" id="IPR039865">
    <property type="entry name" value="PPP2R3C"/>
</dbReference>
<accession>A0A1D2NEV7</accession>
<dbReference type="GO" id="GO:0035303">
    <property type="term" value="P:regulation of dephosphorylation"/>
    <property type="evidence" value="ECO:0007669"/>
    <property type="project" value="InterPro"/>
</dbReference>
<evidence type="ECO:0000313" key="5">
    <source>
        <dbReference type="Proteomes" id="UP000094527"/>
    </source>
</evidence>
<dbReference type="OrthoDB" id="10265007at2759"/>
<proteinExistence type="predicted"/>
<comment type="subcellular location">
    <subcellularLocation>
        <location evidence="1">Cytoplasm</location>
    </subcellularLocation>
</comment>
<dbReference type="EMBL" id="LJIJ01000063">
    <property type="protein sequence ID" value="ODN03800.1"/>
    <property type="molecule type" value="Genomic_DNA"/>
</dbReference>
<dbReference type="Proteomes" id="UP000094527">
    <property type="component" value="Unassembled WGS sequence"/>
</dbReference>
<dbReference type="InterPro" id="IPR011992">
    <property type="entry name" value="EF-hand-dom_pair"/>
</dbReference>
<evidence type="ECO:0000256" key="3">
    <source>
        <dbReference type="SAM" id="MobiDB-lite"/>
    </source>
</evidence>
<keyword evidence="2" id="KW-0963">Cytoplasm</keyword>
<dbReference type="GO" id="GO:0000226">
    <property type="term" value="P:microtubule cytoskeleton organization"/>
    <property type="evidence" value="ECO:0007669"/>
    <property type="project" value="TreeGrafter"/>
</dbReference>
<sequence length="383" mass="44155">MKLALNEVGGRVSIFTLMEYAVKKLEYYMLRIQLYQLDDTGKGYITKKGLMLYICRKLETENRYWNTNGKDEYPLKIFYFESLASEIFFVLDPHRTNKIRIVELLDSRYLPNILDQFSERLMFSKFMRKMAAFMAMDEDGNECIPVASFCEKFPALSQNLLGNGERRQLMDTFLYRLVQIYGDPEIDKGKISFETYMDITFAFENLKYSFSSICYFFRVLDVDNKGYLDQMDLQFHYRNVQDYMEQKTGISIKEHEQQRFANFKGIQAQISDLLAGEGGLNHITPAKLFKVRNGHMLIEFLVDVAQSLETQDDYYQQASADSSFPDNDLKTTNNPNHSSSSTTSNENLADNDLMNLSTPPPSISLKNEEGQGDVPLDSGLVGV</sequence>
<comment type="caution">
    <text evidence="4">The sequence shown here is derived from an EMBL/GenBank/DDBJ whole genome shotgun (WGS) entry which is preliminary data.</text>
</comment>
<name>A0A1D2NEV7_ORCCI</name>